<evidence type="ECO:0000256" key="6">
    <source>
        <dbReference type="ARBA" id="ARBA00022927"/>
    </source>
</evidence>
<evidence type="ECO:0000313" key="17">
    <source>
        <dbReference type="EMBL" id="JAG09962.1"/>
    </source>
</evidence>
<protein>
    <recommendedName>
        <fullName evidence="9">Oligopeptide transporter 1</fullName>
    </recommendedName>
</protein>
<evidence type="ECO:0000313" key="27">
    <source>
        <dbReference type="EMBL" id="JAG31180.1"/>
    </source>
</evidence>
<dbReference type="EMBL" id="GBRD01014323">
    <property type="protein sequence ID" value="JAG51503.1"/>
    <property type="molecule type" value="Transcribed_RNA"/>
</dbReference>
<dbReference type="EMBL" id="GBRD01005948">
    <property type="protein sequence ID" value="JAG59873.1"/>
    <property type="molecule type" value="Transcribed_RNA"/>
</dbReference>
<dbReference type="GO" id="GO:0015031">
    <property type="term" value="P:protein transport"/>
    <property type="evidence" value="ECO:0007669"/>
    <property type="project" value="UniProtKB-KW"/>
</dbReference>
<evidence type="ECO:0000256" key="5">
    <source>
        <dbReference type="ARBA" id="ARBA00022856"/>
    </source>
</evidence>
<organism evidence="16">
    <name type="scientific">Lygus hesperus</name>
    <name type="common">Western plant bug</name>
    <dbReference type="NCBI Taxonomy" id="30085"/>
    <lineage>
        <taxon>Eukaryota</taxon>
        <taxon>Metazoa</taxon>
        <taxon>Ecdysozoa</taxon>
        <taxon>Arthropoda</taxon>
        <taxon>Hexapoda</taxon>
        <taxon>Insecta</taxon>
        <taxon>Pterygota</taxon>
        <taxon>Neoptera</taxon>
        <taxon>Paraneoptera</taxon>
        <taxon>Hemiptera</taxon>
        <taxon>Heteroptera</taxon>
        <taxon>Panheteroptera</taxon>
        <taxon>Cimicomorpha</taxon>
        <taxon>Miridae</taxon>
        <taxon>Mirini</taxon>
        <taxon>Lygus</taxon>
    </lineage>
</organism>
<dbReference type="InterPro" id="IPR036259">
    <property type="entry name" value="MFS_trans_sf"/>
</dbReference>
<keyword evidence="7 11" id="KW-1133">Transmembrane helix</keyword>
<feature type="transmembrane region" description="Helical" evidence="11">
    <location>
        <begin position="298"/>
        <end position="316"/>
    </location>
</feature>
<keyword evidence="8 11" id="KW-0472">Membrane</keyword>
<feature type="transmembrane region" description="Helical" evidence="11">
    <location>
        <begin position="608"/>
        <end position="628"/>
    </location>
</feature>
<dbReference type="EMBL" id="GBRD01008304">
    <property type="protein sequence ID" value="JAG57517.1"/>
    <property type="molecule type" value="Transcribed_RNA"/>
</dbReference>
<dbReference type="FunFam" id="1.20.1250.20:FF:000049">
    <property type="entry name" value="Solute carrier family 15 member 2"/>
    <property type="match status" value="1"/>
</dbReference>
<dbReference type="EMBL" id="GBHO01012424">
    <property type="protein sequence ID" value="JAG31180.1"/>
    <property type="molecule type" value="Transcribed_RNA"/>
</dbReference>
<evidence type="ECO:0000256" key="3">
    <source>
        <dbReference type="ARBA" id="ARBA00022448"/>
    </source>
</evidence>
<sequence>MSQSEEFDDISVGGYNGDRMDLAQSNGKPPPPPELPPEKLPYPKSVFFIIGNEFCERFSYYGMRTILVLYLNEHLNFSENQSTIIYHVFVMLCYFTPVLGGIMADSWLGKFKTILYVSLIYAFGNIVLSSSSIDSLGDQNTHIWLAIVGLILIGCGTGGIKPCVSSFGGDQFVVPQQEKQLQKFFSVFYFSINAGSVISCFLTPMLRADVSCLGDDKCYPLAFGVPAVLMCLSVVIFVCGSGGYRMKKPEGNIVMEVIKCTGHAIMKKVQTQKICKREHWLDYADDIYPRKLINDTKIFMRLMLLFAPTIVFWALYEQQGSRWTFQANRMDGNFYGFIVQPDQMQTVNPVLCLIFIPLFEGVVYPVLAKLHLVRSPLQKLCWGGMLAALSYVVAGALQMKIEEADPIVPSGSISQLRLYNTFNCPIGVESSQLNINHMIQPYDTYQFLDLPGGTESSLTASVQNCTTDVGMTGTGTISLLEGEISSYLLAPNGKNIDIDLLTLKGKKDVEKSEKAQAKVKIIYGGIGDFEVTLSGEDSHTFNVSNHQSELYEMDNNKWYNVEVNGNKIGDRIYLYPGGVYTIMILDSKTDFRLLQITTPNNLNLMWQIPQYIIITAAEIMFSITGLEFSFTQAPTSMKSVISSFWLLTDSFGNVIVLVVAGSHIVQNQAYEMFLFAAMMAIVMILFIFLAMNYKYSTVNEDGEIEEVETSKM</sequence>
<dbReference type="EMBL" id="GBHO01033642">
    <property type="protein sequence ID" value="JAG09962.1"/>
    <property type="molecule type" value="Transcribed_RNA"/>
</dbReference>
<evidence type="ECO:0000313" key="18">
    <source>
        <dbReference type="EMBL" id="JAG23679.1"/>
    </source>
</evidence>
<dbReference type="EMBL" id="GBHO01033647">
    <property type="protein sequence ID" value="JAG09957.1"/>
    <property type="molecule type" value="Transcribed_RNA"/>
</dbReference>
<dbReference type="EMBL" id="GBRD01008301">
    <property type="protein sequence ID" value="JAG57520.1"/>
    <property type="molecule type" value="Transcribed_RNA"/>
</dbReference>
<dbReference type="InterPro" id="IPR018456">
    <property type="entry name" value="PTR2_symporter_CS"/>
</dbReference>
<evidence type="ECO:0000313" key="16">
    <source>
        <dbReference type="EMBL" id="JAG09960.1"/>
    </source>
</evidence>
<evidence type="ECO:0000256" key="7">
    <source>
        <dbReference type="ARBA" id="ARBA00022989"/>
    </source>
</evidence>
<evidence type="ECO:0000256" key="9">
    <source>
        <dbReference type="ARBA" id="ARBA00078114"/>
    </source>
</evidence>
<dbReference type="EMBL" id="GBHO01013774">
    <property type="protein sequence ID" value="JAG29830.1"/>
    <property type="molecule type" value="Transcribed_RNA"/>
</dbReference>
<evidence type="ECO:0000313" key="26">
    <source>
        <dbReference type="EMBL" id="JAG31179.1"/>
    </source>
</evidence>
<dbReference type="Gene3D" id="1.20.1250.20">
    <property type="entry name" value="MFS general substrate transporter like domains"/>
    <property type="match status" value="2"/>
</dbReference>
<dbReference type="Pfam" id="PF00854">
    <property type="entry name" value="PTR2"/>
    <property type="match status" value="2"/>
</dbReference>
<evidence type="ECO:0000256" key="2">
    <source>
        <dbReference type="ARBA" id="ARBA00005982"/>
    </source>
</evidence>
<dbReference type="EMBL" id="GBHO01040551">
    <property type="protein sequence ID" value="JAG03053.1"/>
    <property type="molecule type" value="Transcribed_RNA"/>
</dbReference>
<keyword evidence="5" id="KW-0571">Peptide transport</keyword>
<dbReference type="EMBL" id="GBHO01017382">
    <property type="protein sequence ID" value="JAG26222.1"/>
    <property type="molecule type" value="Transcribed_RNA"/>
</dbReference>
<feature type="region of interest" description="Disordered" evidence="10">
    <location>
        <begin position="1"/>
        <end position="37"/>
    </location>
</feature>
<feature type="transmembrane region" description="Helical" evidence="11">
    <location>
        <begin position="219"/>
        <end position="239"/>
    </location>
</feature>
<name>A0A0A9WYN2_LYGHE</name>
<feature type="transmembrane region" description="Helical" evidence="11">
    <location>
        <begin position="672"/>
        <end position="691"/>
    </location>
</feature>
<dbReference type="EMBL" id="GBHO01040520">
    <property type="protein sequence ID" value="JAG03084.1"/>
    <property type="molecule type" value="Transcribed_RNA"/>
</dbReference>
<reference evidence="16" key="2">
    <citation type="submission" date="2014-07" db="EMBL/GenBank/DDBJ databases">
        <authorList>
            <person name="Hull J."/>
        </authorList>
    </citation>
    <scope>NUCLEOTIDE SEQUENCE</scope>
</reference>
<evidence type="ECO:0000256" key="4">
    <source>
        <dbReference type="ARBA" id="ARBA00022692"/>
    </source>
</evidence>
<reference evidence="31" key="4">
    <citation type="submission" date="2014-09" db="EMBL/GenBank/DDBJ databases">
        <authorList>
            <person name="Magalhaes I.L.F."/>
            <person name="Oliveira U."/>
            <person name="Santos F.R."/>
            <person name="Vidigal T.H.D.A."/>
            <person name="Brescovit A.D."/>
            <person name="Santos A.J."/>
        </authorList>
    </citation>
    <scope>NUCLEOTIDE SEQUENCE</scope>
</reference>
<dbReference type="GO" id="GO:0022857">
    <property type="term" value="F:transmembrane transporter activity"/>
    <property type="evidence" value="ECO:0007669"/>
    <property type="project" value="InterPro"/>
</dbReference>
<dbReference type="EMBL" id="GBHO01017379">
    <property type="protein sequence ID" value="JAG26225.1"/>
    <property type="molecule type" value="Transcribed_RNA"/>
</dbReference>
<dbReference type="EMBL" id="GBHO01017383">
    <property type="protein sequence ID" value="JAG26221.1"/>
    <property type="molecule type" value="Transcribed_RNA"/>
</dbReference>
<evidence type="ECO:0000256" key="11">
    <source>
        <dbReference type="SAM" id="Phobius"/>
    </source>
</evidence>
<evidence type="ECO:0000313" key="32">
    <source>
        <dbReference type="EMBL" id="JAG57522.1"/>
    </source>
</evidence>
<keyword evidence="6" id="KW-0653">Protein transport</keyword>
<dbReference type="EMBL" id="GBHO01033646">
    <property type="protein sequence ID" value="JAG09958.1"/>
    <property type="molecule type" value="Transcribed_RNA"/>
</dbReference>
<evidence type="ECO:0000313" key="25">
    <source>
        <dbReference type="EMBL" id="JAG29830.1"/>
    </source>
</evidence>
<proteinExistence type="inferred from homology"/>
<dbReference type="EMBL" id="GBHO01012425">
    <property type="protein sequence ID" value="JAG31179.1"/>
    <property type="molecule type" value="Transcribed_RNA"/>
</dbReference>
<keyword evidence="3" id="KW-0813">Transport</keyword>
<feature type="transmembrane region" description="Helical" evidence="11">
    <location>
        <begin position="143"/>
        <end position="164"/>
    </location>
</feature>
<evidence type="ECO:0000313" key="19">
    <source>
        <dbReference type="EMBL" id="JAG23692.1"/>
    </source>
</evidence>
<dbReference type="EMBL" id="GBHO01019912">
    <property type="protein sequence ID" value="JAG23692.1"/>
    <property type="molecule type" value="Transcribed_RNA"/>
</dbReference>
<accession>A0A0A9WYN2</accession>
<evidence type="ECO:0000256" key="1">
    <source>
        <dbReference type="ARBA" id="ARBA00004141"/>
    </source>
</evidence>
<dbReference type="EMBL" id="GBRD01003433">
    <property type="protein sequence ID" value="JAG62388.1"/>
    <property type="molecule type" value="Transcribed_RNA"/>
</dbReference>
<dbReference type="EMBL" id="GBRD01008300">
    <property type="protein sequence ID" value="JAG57521.1"/>
    <property type="molecule type" value="Transcribed_RNA"/>
</dbReference>
<reference evidence="16" key="1">
    <citation type="journal article" date="2014" name="PLoS ONE">
        <title>Transcriptome-Based Identification of ABC Transporters in the Western Tarnished Plant Bug Lygus hesperus.</title>
        <authorList>
            <person name="Hull J.J."/>
            <person name="Chaney K."/>
            <person name="Geib S.M."/>
            <person name="Fabrick J.A."/>
            <person name="Brent C.S."/>
            <person name="Walsh D."/>
            <person name="Lavine L.C."/>
        </authorList>
    </citation>
    <scope>NUCLEOTIDE SEQUENCE</scope>
</reference>
<evidence type="ECO:0000313" key="14">
    <source>
        <dbReference type="EMBL" id="JAG09957.1"/>
    </source>
</evidence>
<evidence type="ECO:0000313" key="28">
    <source>
        <dbReference type="EMBL" id="JAG31181.1"/>
    </source>
</evidence>
<dbReference type="PANTHER" id="PTHR11654">
    <property type="entry name" value="OLIGOPEPTIDE TRANSPORTER-RELATED"/>
    <property type="match status" value="1"/>
</dbReference>
<dbReference type="EMBL" id="GBRD01008302">
    <property type="protein sequence ID" value="JAG57519.1"/>
    <property type="molecule type" value="Transcribed_RNA"/>
</dbReference>
<dbReference type="EMBL" id="GBHO01019925">
    <property type="protein sequence ID" value="JAG23679.1"/>
    <property type="molecule type" value="Transcribed_RNA"/>
</dbReference>
<feature type="transmembrane region" description="Helical" evidence="11">
    <location>
        <begin position="184"/>
        <end position="207"/>
    </location>
</feature>
<reference evidence="32" key="3">
    <citation type="submission" date="2014-09" db="EMBL/GenBank/DDBJ databases">
        <title>Lygus hesperus Antennal Transcriptome.</title>
        <authorList>
            <person name="Hull J."/>
        </authorList>
    </citation>
    <scope>NUCLEOTIDE SEQUENCE</scope>
</reference>
<dbReference type="EMBL" id="GBHO01017377">
    <property type="protein sequence ID" value="JAG26227.1"/>
    <property type="molecule type" value="Transcribed_RNA"/>
</dbReference>
<dbReference type="SUPFAM" id="SSF103473">
    <property type="entry name" value="MFS general substrate transporter"/>
    <property type="match status" value="2"/>
</dbReference>
<evidence type="ECO:0000313" key="20">
    <source>
        <dbReference type="EMBL" id="JAG26221.1"/>
    </source>
</evidence>
<keyword evidence="4 11" id="KW-0812">Transmembrane</keyword>
<dbReference type="EMBL" id="GBHO01017380">
    <property type="protein sequence ID" value="JAG26224.1"/>
    <property type="molecule type" value="Transcribed_RNA"/>
</dbReference>
<comment type="similarity">
    <text evidence="2">Belongs to the major facilitator superfamily. Proton-dependent oligopeptide transporter (POT/PTR) (TC 2.A.17) family.</text>
</comment>
<dbReference type="InterPro" id="IPR000109">
    <property type="entry name" value="POT_fam"/>
</dbReference>
<feature type="transmembrane region" description="Helical" evidence="11">
    <location>
        <begin position="347"/>
        <end position="368"/>
    </location>
</feature>
<evidence type="ECO:0000313" key="24">
    <source>
        <dbReference type="EMBL" id="JAG26227.1"/>
    </source>
</evidence>
<dbReference type="EMBL" id="GBHO01001306">
    <property type="protein sequence ID" value="JAG42298.1"/>
    <property type="molecule type" value="Transcribed_RNA"/>
</dbReference>
<dbReference type="EMBL" id="GBHO01012423">
    <property type="protein sequence ID" value="JAG31181.1"/>
    <property type="molecule type" value="Transcribed_RNA"/>
</dbReference>
<evidence type="ECO:0000256" key="8">
    <source>
        <dbReference type="ARBA" id="ARBA00023136"/>
    </source>
</evidence>
<dbReference type="EMBL" id="GBRD01008303">
    <property type="protein sequence ID" value="JAG57518.1"/>
    <property type="molecule type" value="Transcribed_RNA"/>
</dbReference>
<feature type="transmembrane region" description="Helical" evidence="11">
    <location>
        <begin position="84"/>
        <end position="102"/>
    </location>
</feature>
<evidence type="ECO:0000313" key="23">
    <source>
        <dbReference type="EMBL" id="JAG26225.1"/>
    </source>
</evidence>
<evidence type="ECO:0000313" key="29">
    <source>
        <dbReference type="EMBL" id="JAG31961.1"/>
    </source>
</evidence>
<dbReference type="PROSITE" id="PS01022">
    <property type="entry name" value="PTR2_1"/>
    <property type="match status" value="1"/>
</dbReference>
<dbReference type="AlphaFoldDB" id="A0A0A9WYN2"/>
<feature type="transmembrane region" description="Helical" evidence="11">
    <location>
        <begin position="114"/>
        <end position="131"/>
    </location>
</feature>
<dbReference type="GO" id="GO:0006857">
    <property type="term" value="P:oligopeptide transport"/>
    <property type="evidence" value="ECO:0007669"/>
    <property type="project" value="InterPro"/>
</dbReference>
<evidence type="ECO:0000313" key="22">
    <source>
        <dbReference type="EMBL" id="JAG26224.1"/>
    </source>
</evidence>
<feature type="compositionally biased region" description="Pro residues" evidence="10">
    <location>
        <begin position="28"/>
        <end position="37"/>
    </location>
</feature>
<dbReference type="EMBL" id="GBHO01033644">
    <property type="protein sequence ID" value="JAG09960.1"/>
    <property type="molecule type" value="Transcribed_RNA"/>
</dbReference>
<feature type="transmembrane region" description="Helical" evidence="11">
    <location>
        <begin position="640"/>
        <end position="660"/>
    </location>
</feature>
<evidence type="ECO:0000256" key="10">
    <source>
        <dbReference type="SAM" id="MobiDB-lite"/>
    </source>
</evidence>
<dbReference type="EMBL" id="GBRD01018167">
    <property type="protein sequence ID" value="JAG47660.1"/>
    <property type="molecule type" value="Transcribed_RNA"/>
</dbReference>
<dbReference type="GO" id="GO:0016020">
    <property type="term" value="C:membrane"/>
    <property type="evidence" value="ECO:0007669"/>
    <property type="project" value="UniProtKB-SubCell"/>
</dbReference>
<evidence type="ECO:0000313" key="31">
    <source>
        <dbReference type="EMBL" id="JAG47660.1"/>
    </source>
</evidence>
<evidence type="ECO:0000313" key="21">
    <source>
        <dbReference type="EMBL" id="JAG26222.1"/>
    </source>
</evidence>
<evidence type="ECO:0000313" key="13">
    <source>
        <dbReference type="EMBL" id="JAG03084.1"/>
    </source>
</evidence>
<dbReference type="CDD" id="cd17347">
    <property type="entry name" value="MFS_SLC15A1_2_like"/>
    <property type="match status" value="1"/>
</dbReference>
<comment type="subcellular location">
    <subcellularLocation>
        <location evidence="1">Membrane</location>
        <topology evidence="1">Multi-pass membrane protein</topology>
    </subcellularLocation>
</comment>
<gene>
    <name evidence="16" type="primary">SLC15A1_3</name>
    <name evidence="19" type="synonym">SLC15A1_0</name>
    <name evidence="17" type="synonym">SLC15A1_1</name>
    <name evidence="13" type="synonym">SLC15A1_10</name>
    <name evidence="14" type="synonym">SLC15A1_11</name>
    <name evidence="24" type="synonym">SLC15A1_12</name>
    <name evidence="15" type="synonym">SLC15A1_13</name>
    <name evidence="12" type="synonym">SLC15A1_14</name>
    <name evidence="18" type="synonym">SLC15A1_15</name>
    <name evidence="21" type="synonym">SLC15A1_16</name>
    <name evidence="23" type="synonym">SLC15A1_18</name>
    <name evidence="22" type="synonym">SLC15A1_19</name>
    <name evidence="30" type="synonym">SLC15A1_2</name>
    <name evidence="29" type="synonym">SLC15A1_4</name>
    <name evidence="26" type="synonym">SLC15A1_5</name>
    <name evidence="20" type="synonym">SLC15A1_6</name>
    <name evidence="28" type="synonym">SLC15A1_7</name>
    <name evidence="27" type="synonym">SLC15A1_8</name>
    <name evidence="25" type="synonym">SLC15A1_9</name>
    <name evidence="19" type="ORF">CM83_91853</name>
    <name evidence="17" type="ORF">CM83_91855</name>
    <name evidence="30" type="ORF">CM83_91857</name>
    <name evidence="16" type="ORF">CM83_91859</name>
    <name evidence="18" type="ORF">CM83_91861</name>
    <name evidence="15" type="ORF">CM83_91863</name>
    <name evidence="14" type="ORF">CM83_91865</name>
    <name evidence="24" type="ORF">CM83_91867</name>
    <name evidence="12" type="ORF">CM83_91869</name>
    <name evidence="13" type="ORF">CM83_91871</name>
    <name evidence="25" type="ORF">CM83_91873</name>
    <name evidence="22" type="ORF">CM83_91875</name>
    <name evidence="23" type="ORF">CM83_91877</name>
    <name evidence="21" type="ORF">CM83_91879</name>
    <name evidence="20" type="ORF">CM83_91881</name>
    <name evidence="26" type="ORF">CM83_91883</name>
    <name evidence="27" type="ORF">CM83_91885</name>
    <name evidence="28" type="ORF">CM83_91887</name>
    <name evidence="29" type="ORF">CM83_91889</name>
</gene>
<evidence type="ECO:0000313" key="15">
    <source>
        <dbReference type="EMBL" id="JAG09958.1"/>
    </source>
</evidence>
<feature type="transmembrane region" description="Helical" evidence="11">
    <location>
        <begin position="380"/>
        <end position="399"/>
    </location>
</feature>
<evidence type="ECO:0000313" key="30">
    <source>
        <dbReference type="EMBL" id="JAG42298.1"/>
    </source>
</evidence>
<dbReference type="EMBL" id="GBHO01011643">
    <property type="protein sequence ID" value="JAG31961.1"/>
    <property type="molecule type" value="Transcribed_RNA"/>
</dbReference>
<evidence type="ECO:0000313" key="12">
    <source>
        <dbReference type="EMBL" id="JAG03053.1"/>
    </source>
</evidence>
<dbReference type="EMBL" id="GBRD01008299">
    <property type="protein sequence ID" value="JAG57522.1"/>
    <property type="molecule type" value="Transcribed_RNA"/>
</dbReference>